<keyword evidence="2" id="KW-1185">Reference proteome</keyword>
<name>A0A7E4UQG9_PANRE</name>
<sequence length="334" mass="36593">MDAEGEPSKPQEHGAIKKCLSAMLSVRTCLDADFQKHNHKLPDTLLKVYADFVSTMEGDISCMRDLVCPRRDDMSFASSYGRDYADTSLLNQTLEEVPEPDDMFDLANPPPSGPVLDFSDPEAANFTEYRRRESDSSIYFSAEDMTDDDSDSEAVLPPKVQTSKESAVLPIGDVVPSLDDTDDSHVSIHSVFDDEPQSPESKENIKPIDRTSLGSDLVEVDDNDRAPSTMKASPVSIGDPNIDDEYIETPPPSPIPEKGPNDTMESLTGALGAMKLNSSLRSNTSFHRSASPGGKENCLSGFIGKRESTSKPMFSRIPQPQPKAKKQPFSVIRD</sequence>
<dbReference type="Proteomes" id="UP000492821">
    <property type="component" value="Unassembled WGS sequence"/>
</dbReference>
<protein>
    <submittedName>
        <fullName evidence="3">Rho-GAP domain-containing protein</fullName>
    </submittedName>
</protein>
<feature type="region of interest" description="Disordered" evidence="1">
    <location>
        <begin position="176"/>
        <end position="242"/>
    </location>
</feature>
<organism evidence="2 3">
    <name type="scientific">Panagrellus redivivus</name>
    <name type="common">Microworm</name>
    <dbReference type="NCBI Taxonomy" id="6233"/>
    <lineage>
        <taxon>Eukaryota</taxon>
        <taxon>Metazoa</taxon>
        <taxon>Ecdysozoa</taxon>
        <taxon>Nematoda</taxon>
        <taxon>Chromadorea</taxon>
        <taxon>Rhabditida</taxon>
        <taxon>Tylenchina</taxon>
        <taxon>Panagrolaimomorpha</taxon>
        <taxon>Panagrolaimoidea</taxon>
        <taxon>Panagrolaimidae</taxon>
        <taxon>Panagrellus</taxon>
    </lineage>
</organism>
<dbReference type="AlphaFoldDB" id="A0A7E4UQG9"/>
<evidence type="ECO:0000256" key="1">
    <source>
        <dbReference type="SAM" id="MobiDB-lite"/>
    </source>
</evidence>
<accession>A0A7E4UQG9</accession>
<proteinExistence type="predicted"/>
<reference evidence="2" key="1">
    <citation type="journal article" date="2013" name="Genetics">
        <title>The draft genome and transcriptome of Panagrellus redivivus are shaped by the harsh demands of a free-living lifestyle.</title>
        <authorList>
            <person name="Srinivasan J."/>
            <person name="Dillman A.R."/>
            <person name="Macchietto M.G."/>
            <person name="Heikkinen L."/>
            <person name="Lakso M."/>
            <person name="Fracchia K.M."/>
            <person name="Antoshechkin I."/>
            <person name="Mortazavi A."/>
            <person name="Wong G."/>
            <person name="Sternberg P.W."/>
        </authorList>
    </citation>
    <scope>NUCLEOTIDE SEQUENCE [LARGE SCALE GENOMIC DNA]</scope>
    <source>
        <strain evidence="2">MT8872</strain>
    </source>
</reference>
<feature type="compositionally biased region" description="Basic and acidic residues" evidence="1">
    <location>
        <begin position="200"/>
        <end position="209"/>
    </location>
</feature>
<evidence type="ECO:0000313" key="3">
    <source>
        <dbReference type="WBParaSite" id="Pan_g11235.t1"/>
    </source>
</evidence>
<reference evidence="3" key="2">
    <citation type="submission" date="2020-10" db="UniProtKB">
        <authorList>
            <consortium name="WormBaseParasite"/>
        </authorList>
    </citation>
    <scope>IDENTIFICATION</scope>
</reference>
<dbReference type="WBParaSite" id="Pan_g11235.t1">
    <property type="protein sequence ID" value="Pan_g11235.t1"/>
    <property type="gene ID" value="Pan_g11235"/>
</dbReference>
<feature type="region of interest" description="Disordered" evidence="1">
    <location>
        <begin position="282"/>
        <end position="334"/>
    </location>
</feature>
<evidence type="ECO:0000313" key="2">
    <source>
        <dbReference type="Proteomes" id="UP000492821"/>
    </source>
</evidence>